<dbReference type="RefSeq" id="WP_013847732.1">
    <property type="nucleotide sequence ID" value="NC_015593.1"/>
</dbReference>
<dbReference type="KEGG" id="sch:Sphch_1787"/>
<dbReference type="EC" id="2.7.13.3" evidence="2"/>
<evidence type="ECO:0000256" key="4">
    <source>
        <dbReference type="PROSITE-ProRule" id="PRU00169"/>
    </source>
</evidence>
<dbReference type="AlphaFoldDB" id="F6ET10"/>
<dbReference type="GO" id="GO:0000155">
    <property type="term" value="F:phosphorelay sensor kinase activity"/>
    <property type="evidence" value="ECO:0007669"/>
    <property type="project" value="InterPro"/>
</dbReference>
<evidence type="ECO:0000259" key="8">
    <source>
        <dbReference type="PROSITE" id="PS50112"/>
    </source>
</evidence>
<name>F6ET10_SPHCR</name>
<dbReference type="CDD" id="cd00082">
    <property type="entry name" value="HisKA"/>
    <property type="match status" value="1"/>
</dbReference>
<feature type="domain" description="Histidine kinase" evidence="6">
    <location>
        <begin position="441"/>
        <end position="664"/>
    </location>
</feature>
<dbReference type="InterPro" id="IPR013656">
    <property type="entry name" value="PAS_4"/>
</dbReference>
<accession>F6ET10</accession>
<dbReference type="InterPro" id="IPR005467">
    <property type="entry name" value="His_kinase_dom"/>
</dbReference>
<dbReference type="Pfam" id="PF02518">
    <property type="entry name" value="HATPase_c"/>
    <property type="match status" value="1"/>
</dbReference>
<dbReference type="SUPFAM" id="SSF55785">
    <property type="entry name" value="PYP-like sensor domain (PAS domain)"/>
    <property type="match status" value="1"/>
</dbReference>
<dbReference type="SMART" id="SM00448">
    <property type="entry name" value="REC"/>
    <property type="match status" value="1"/>
</dbReference>
<feature type="domain" description="PAS" evidence="8">
    <location>
        <begin position="307"/>
        <end position="376"/>
    </location>
</feature>
<dbReference type="InterPro" id="IPR011006">
    <property type="entry name" value="CheY-like_superfamily"/>
</dbReference>
<dbReference type="Pfam" id="PF00072">
    <property type="entry name" value="Response_reg"/>
    <property type="match status" value="1"/>
</dbReference>
<dbReference type="PANTHER" id="PTHR43065">
    <property type="entry name" value="SENSOR HISTIDINE KINASE"/>
    <property type="match status" value="1"/>
</dbReference>
<evidence type="ECO:0000313" key="10">
    <source>
        <dbReference type="Proteomes" id="UP000007150"/>
    </source>
</evidence>
<dbReference type="SMART" id="SM00388">
    <property type="entry name" value="HisKA"/>
    <property type="match status" value="1"/>
</dbReference>
<dbReference type="Proteomes" id="UP000007150">
    <property type="component" value="Chromosome 1"/>
</dbReference>
<dbReference type="HOGENOM" id="CLU_000445_114_51_5"/>
<evidence type="ECO:0000256" key="5">
    <source>
        <dbReference type="SAM" id="Phobius"/>
    </source>
</evidence>
<comment type="catalytic activity">
    <reaction evidence="1">
        <text>ATP + protein L-histidine = ADP + protein N-phospho-L-histidine.</text>
        <dbReference type="EC" id="2.7.13.3"/>
    </reaction>
</comment>
<feature type="transmembrane region" description="Helical" evidence="5">
    <location>
        <begin position="46"/>
        <end position="64"/>
    </location>
</feature>
<dbReference type="Gene3D" id="3.40.50.2300">
    <property type="match status" value="1"/>
</dbReference>
<keyword evidence="5" id="KW-1133">Transmembrane helix</keyword>
<dbReference type="Gene3D" id="3.30.565.10">
    <property type="entry name" value="Histidine kinase-like ATPase, C-terminal domain"/>
    <property type="match status" value="1"/>
</dbReference>
<dbReference type="Gene3D" id="1.10.287.130">
    <property type="match status" value="1"/>
</dbReference>
<evidence type="ECO:0000259" key="7">
    <source>
        <dbReference type="PROSITE" id="PS50110"/>
    </source>
</evidence>
<evidence type="ECO:0000256" key="3">
    <source>
        <dbReference type="ARBA" id="ARBA00022553"/>
    </source>
</evidence>
<reference evidence="9 10" key="1">
    <citation type="submission" date="2011-05" db="EMBL/GenBank/DDBJ databases">
        <title>Complete sequence of chromosome 1 of Sphingobium chlorophenolicum L-1.</title>
        <authorList>
            <consortium name="US DOE Joint Genome Institute"/>
            <person name="Lucas S."/>
            <person name="Han J."/>
            <person name="Lapidus A."/>
            <person name="Cheng J.-F."/>
            <person name="Goodwin L."/>
            <person name="Pitluck S."/>
            <person name="Peters L."/>
            <person name="Daligault H."/>
            <person name="Han C."/>
            <person name="Tapia R."/>
            <person name="Land M."/>
            <person name="Hauser L."/>
            <person name="Kyrpides N."/>
            <person name="Ivanova N."/>
            <person name="Pagani I."/>
            <person name="Turner P."/>
            <person name="Copley S."/>
            <person name="Woyke T."/>
        </authorList>
    </citation>
    <scope>NUCLEOTIDE SEQUENCE [LARGE SCALE GENOMIC DNA]</scope>
    <source>
        <strain evidence="9 10">L-1</strain>
    </source>
</reference>
<sequence>MQGARVIRDGDAWAADRPSPLTLPMLILLALISAGLVLYAAGNWALGAGFGAMVLAGAALLGWYRRLYPQEVAVGEVVPDWTVARAAADASNMAIAVTDRAGRLVCASDLFGEWFPGFPAPPHITGDAALSENLGNAARAAWRDGEARVEGIVQGALRLDAIIGRTGRSEDYLLWRFSPVRQPSALDDVHRLLTGEAGRQLGEAGIMAVMIGGEGRIRAANGAFLLRAAGRIDANITGRDFAAHMRVDDKARLFLAREESGGIPLRLLQVPLKRAAQPIGAQSGAQDGPMLLLLIDEPAGNAGGTSALSYIETLLSLLPFGLAMADRDGRVLFLNKAFSRAAGLKEGEKPSYPGDLVVREDQAAVADAVRRFAVGPQMSGDVAVRMREQPDEPIALSLAGVRGLGEAAVLLSLKDNSEESKLKRQVAQATKMQAIGQLAGGVAHDFNNILTAIIGHCDLMLMRHTPGDSDYDDIQQIKSNSNRAAGLTRQLLAFSRQQTLRPQILQLPDIVADVSNLLKRLLGESVKLEVTHGRNLGAVRADPGQLEQVIVNLAVNARDAMPDGGTLNIQTYAVPAAKVREMRSDILPPADYTAVRVSDTGLGIPPDILSKIFEPFFTTKELGKGTGLGLSTVYGIVKQSGGFIFAESELGRGASFVIYLPVYQGADADQAAQPKAPVRRSETWGTGTVLLVEDEDMVRAVAERALTRQGYKVLTRQGYKVLTANDGEQGLEVLNGGEKIDLLISDVVMPNMDGPSMVARARAAHPDLPVLFMSGYAEEQLRKSIDIANVAFLPKPFSVSQLAEAARDALATRPAPPE</sequence>
<dbReference type="PROSITE" id="PS50109">
    <property type="entry name" value="HIS_KIN"/>
    <property type="match status" value="1"/>
</dbReference>
<dbReference type="FunFam" id="1.10.287.130:FF:000037">
    <property type="entry name" value="Hybrid sensor histidine kinase/response regulator"/>
    <property type="match status" value="1"/>
</dbReference>
<dbReference type="CDD" id="cd00130">
    <property type="entry name" value="PAS"/>
    <property type="match status" value="1"/>
</dbReference>
<organism evidence="9 10">
    <name type="scientific">Sphingobium chlorophenolicum L-1</name>
    <dbReference type="NCBI Taxonomy" id="690566"/>
    <lineage>
        <taxon>Bacteria</taxon>
        <taxon>Pseudomonadati</taxon>
        <taxon>Pseudomonadota</taxon>
        <taxon>Alphaproteobacteria</taxon>
        <taxon>Sphingomonadales</taxon>
        <taxon>Sphingomonadaceae</taxon>
        <taxon>Sphingobium</taxon>
    </lineage>
</organism>
<dbReference type="InterPro" id="IPR003594">
    <property type="entry name" value="HATPase_dom"/>
</dbReference>
<dbReference type="Pfam" id="PF08448">
    <property type="entry name" value="PAS_4"/>
    <property type="match status" value="1"/>
</dbReference>
<keyword evidence="9" id="KW-0418">Kinase</keyword>
<dbReference type="InterPro" id="IPR001789">
    <property type="entry name" value="Sig_transdc_resp-reg_receiver"/>
</dbReference>
<dbReference type="InterPro" id="IPR000014">
    <property type="entry name" value="PAS"/>
</dbReference>
<dbReference type="InterPro" id="IPR004358">
    <property type="entry name" value="Sig_transdc_His_kin-like_C"/>
</dbReference>
<keyword evidence="3 4" id="KW-0597">Phosphoprotein</keyword>
<keyword evidence="5" id="KW-0472">Membrane</keyword>
<dbReference type="PRINTS" id="PR00344">
    <property type="entry name" value="BCTRLSENSOR"/>
</dbReference>
<evidence type="ECO:0000256" key="2">
    <source>
        <dbReference type="ARBA" id="ARBA00012438"/>
    </source>
</evidence>
<dbReference type="PROSITE" id="PS50110">
    <property type="entry name" value="RESPONSE_REGULATORY"/>
    <property type="match status" value="1"/>
</dbReference>
<dbReference type="PANTHER" id="PTHR43065:SF42">
    <property type="entry name" value="TWO-COMPONENT SENSOR PPRA"/>
    <property type="match status" value="1"/>
</dbReference>
<keyword evidence="5" id="KW-0812">Transmembrane</keyword>
<dbReference type="SMART" id="SM00387">
    <property type="entry name" value="HATPase_c"/>
    <property type="match status" value="1"/>
</dbReference>
<dbReference type="EMBL" id="CP002798">
    <property type="protein sequence ID" value="AEG49473.1"/>
    <property type="molecule type" value="Genomic_DNA"/>
</dbReference>
<feature type="modified residue" description="4-aspartylphosphate" evidence="4">
    <location>
        <position position="746"/>
    </location>
</feature>
<dbReference type="InterPro" id="IPR003661">
    <property type="entry name" value="HisK_dim/P_dom"/>
</dbReference>
<dbReference type="SUPFAM" id="SSF52172">
    <property type="entry name" value="CheY-like"/>
    <property type="match status" value="1"/>
</dbReference>
<proteinExistence type="predicted"/>
<dbReference type="SUPFAM" id="SSF55874">
    <property type="entry name" value="ATPase domain of HSP90 chaperone/DNA topoisomerase II/histidine kinase"/>
    <property type="match status" value="1"/>
</dbReference>
<dbReference type="STRING" id="690566.Sphch_1787"/>
<dbReference type="InterPro" id="IPR036890">
    <property type="entry name" value="HATPase_C_sf"/>
</dbReference>
<dbReference type="InterPro" id="IPR035965">
    <property type="entry name" value="PAS-like_dom_sf"/>
</dbReference>
<dbReference type="PROSITE" id="PS50112">
    <property type="entry name" value="PAS"/>
    <property type="match status" value="1"/>
</dbReference>
<evidence type="ECO:0000259" key="6">
    <source>
        <dbReference type="PROSITE" id="PS50109"/>
    </source>
</evidence>
<evidence type="ECO:0000313" key="9">
    <source>
        <dbReference type="EMBL" id="AEG49473.1"/>
    </source>
</evidence>
<keyword evidence="10" id="KW-1185">Reference proteome</keyword>
<feature type="domain" description="Response regulatory" evidence="7">
    <location>
        <begin position="688"/>
        <end position="810"/>
    </location>
</feature>
<dbReference type="InterPro" id="IPR036097">
    <property type="entry name" value="HisK_dim/P_sf"/>
</dbReference>
<dbReference type="SUPFAM" id="SSF47384">
    <property type="entry name" value="Homodimeric domain of signal transducing histidine kinase"/>
    <property type="match status" value="1"/>
</dbReference>
<keyword evidence="9" id="KW-0808">Transferase</keyword>
<protein>
    <recommendedName>
        <fullName evidence="2">histidine kinase</fullName>
        <ecNumber evidence="2">2.7.13.3</ecNumber>
    </recommendedName>
</protein>
<dbReference type="Pfam" id="PF00512">
    <property type="entry name" value="HisKA"/>
    <property type="match status" value="1"/>
</dbReference>
<gene>
    <name evidence="9" type="ORF">Sphch_1787</name>
</gene>
<evidence type="ECO:0000256" key="1">
    <source>
        <dbReference type="ARBA" id="ARBA00000085"/>
    </source>
</evidence>
<feature type="transmembrane region" description="Helical" evidence="5">
    <location>
        <begin position="21"/>
        <end position="40"/>
    </location>
</feature>